<proteinExistence type="predicted"/>
<dbReference type="OrthoDB" id="9798003at2"/>
<comment type="caution">
    <text evidence="2">The sequence shown here is derived from an EMBL/GenBank/DDBJ whole genome shotgun (WGS) entry which is preliminary data.</text>
</comment>
<protein>
    <submittedName>
        <fullName evidence="2">Glutamine amidotransferase</fullName>
    </submittedName>
</protein>
<feature type="domain" description="DJ-1/PfpI" evidence="1">
    <location>
        <begin position="13"/>
        <end position="170"/>
    </location>
</feature>
<dbReference type="GO" id="GO:0016740">
    <property type="term" value="F:transferase activity"/>
    <property type="evidence" value="ECO:0007669"/>
    <property type="project" value="UniProtKB-KW"/>
</dbReference>
<dbReference type="InterPro" id="IPR029062">
    <property type="entry name" value="Class_I_gatase-like"/>
</dbReference>
<dbReference type="InterPro" id="IPR052158">
    <property type="entry name" value="INH-QAR"/>
</dbReference>
<dbReference type="Proteomes" id="UP000182229">
    <property type="component" value="Unassembled WGS sequence"/>
</dbReference>
<evidence type="ECO:0000313" key="3">
    <source>
        <dbReference type="Proteomes" id="UP000182229"/>
    </source>
</evidence>
<dbReference type="CDD" id="cd03139">
    <property type="entry name" value="GATase1_PfpI_2"/>
    <property type="match status" value="1"/>
</dbReference>
<dbReference type="Pfam" id="PF01965">
    <property type="entry name" value="DJ-1_PfpI"/>
    <property type="match status" value="1"/>
</dbReference>
<dbReference type="Gene3D" id="3.40.50.880">
    <property type="match status" value="1"/>
</dbReference>
<evidence type="ECO:0000259" key="1">
    <source>
        <dbReference type="Pfam" id="PF01965"/>
    </source>
</evidence>
<name>A0A1L9BGV8_9BACT</name>
<dbReference type="PANTHER" id="PTHR43130:SF2">
    <property type="entry name" value="DJ-1_PFPI DOMAIN-CONTAINING PROTEIN"/>
    <property type="match status" value="1"/>
</dbReference>
<organism evidence="2 3">
    <name type="scientific">Cystobacter ferrugineus</name>
    <dbReference type="NCBI Taxonomy" id="83449"/>
    <lineage>
        <taxon>Bacteria</taxon>
        <taxon>Pseudomonadati</taxon>
        <taxon>Myxococcota</taxon>
        <taxon>Myxococcia</taxon>
        <taxon>Myxococcales</taxon>
        <taxon>Cystobacterineae</taxon>
        <taxon>Archangiaceae</taxon>
        <taxon>Cystobacter</taxon>
    </lineage>
</organism>
<dbReference type="STRING" id="83449.BON30_11600"/>
<sequence>MSQTQPPPLQIGMLLYPDFTLLDLTGPQAVLGFINGKTHLLWKTLDTVTSDSGVGIQPSATFGDCPDDLDILFVPGGFGTARAMEDPEILRFLADRAARARYVTSVCSGSLLLGAAGLLRGYKATTHWAVHELLPRFGAEAVQARVVVDRNRISGGGVTAGIDFGLVLLAQLRGEDAAKRTQLMLEYDPQPPFDAGTPKTAEPHIVKHVMDFLEQSNQQMLRGAEAALRATST</sequence>
<accession>A0A1L9BGV8</accession>
<dbReference type="AlphaFoldDB" id="A0A1L9BGV8"/>
<dbReference type="GO" id="GO:0006355">
    <property type="term" value="P:regulation of DNA-templated transcription"/>
    <property type="evidence" value="ECO:0007669"/>
    <property type="project" value="TreeGrafter"/>
</dbReference>
<keyword evidence="2" id="KW-0315">Glutamine amidotransferase</keyword>
<keyword evidence="3" id="KW-1185">Reference proteome</keyword>
<dbReference type="EMBL" id="MPIN01000002">
    <property type="protein sequence ID" value="OJH41490.1"/>
    <property type="molecule type" value="Genomic_DNA"/>
</dbReference>
<keyword evidence="2" id="KW-0808">Transferase</keyword>
<dbReference type="PANTHER" id="PTHR43130">
    <property type="entry name" value="ARAC-FAMILY TRANSCRIPTIONAL REGULATOR"/>
    <property type="match status" value="1"/>
</dbReference>
<evidence type="ECO:0000313" key="2">
    <source>
        <dbReference type="EMBL" id="OJH41490.1"/>
    </source>
</evidence>
<reference evidence="2 3" key="2">
    <citation type="submission" date="2016-12" db="EMBL/GenBank/DDBJ databases">
        <title>Draft Genome Sequence of Cystobacter ferrugineus Strain Cbfe23.</title>
        <authorList>
            <person name="Akbar S."/>
            <person name="Dowd S.E."/>
            <person name="Stevens D.C."/>
        </authorList>
    </citation>
    <scope>NUCLEOTIDE SEQUENCE [LARGE SCALE GENOMIC DNA]</scope>
    <source>
        <strain evidence="2 3">Cbfe23</strain>
    </source>
</reference>
<dbReference type="SUPFAM" id="SSF52317">
    <property type="entry name" value="Class I glutamine amidotransferase-like"/>
    <property type="match status" value="1"/>
</dbReference>
<gene>
    <name evidence="2" type="ORF">BON30_11600</name>
</gene>
<reference evidence="3" key="1">
    <citation type="submission" date="2016-11" db="EMBL/GenBank/DDBJ databases">
        <authorList>
            <person name="Shukria A."/>
            <person name="Stevens D.C."/>
        </authorList>
    </citation>
    <scope>NUCLEOTIDE SEQUENCE [LARGE SCALE GENOMIC DNA]</scope>
    <source>
        <strain evidence="3">Cbfe23</strain>
    </source>
</reference>
<dbReference type="InterPro" id="IPR002818">
    <property type="entry name" value="DJ-1/PfpI"/>
</dbReference>
<dbReference type="RefSeq" id="WP_071898129.1">
    <property type="nucleotide sequence ID" value="NZ_MPIN01000002.1"/>
</dbReference>